<dbReference type="Pfam" id="PF00848">
    <property type="entry name" value="Ring_hydroxyl_A"/>
    <property type="match status" value="1"/>
</dbReference>
<evidence type="ECO:0000256" key="6">
    <source>
        <dbReference type="ARBA" id="ARBA00023014"/>
    </source>
</evidence>
<accession>A0ABX8QQT8</accession>
<dbReference type="Pfam" id="PF00355">
    <property type="entry name" value="Rieske"/>
    <property type="match status" value="1"/>
</dbReference>
<evidence type="ECO:0000256" key="3">
    <source>
        <dbReference type="ARBA" id="ARBA00022723"/>
    </source>
</evidence>
<dbReference type="InterPro" id="IPR015879">
    <property type="entry name" value="Ring_hydroxy_dOase_asu_C_dom"/>
</dbReference>
<evidence type="ECO:0000259" key="7">
    <source>
        <dbReference type="PROSITE" id="PS51296"/>
    </source>
</evidence>
<dbReference type="Gene3D" id="3.90.380.10">
    <property type="entry name" value="Naphthalene 1,2-dioxygenase Alpha Subunit, Chain A, domain 1"/>
    <property type="match status" value="1"/>
</dbReference>
<feature type="domain" description="Rieske" evidence="7">
    <location>
        <begin position="42"/>
        <end position="157"/>
    </location>
</feature>
<reference evidence="8" key="1">
    <citation type="submission" date="2020-07" db="EMBL/GenBank/DDBJ databases">
        <authorList>
            <person name="Tarantini F.S."/>
            <person name="Hong K.W."/>
            <person name="Chan K.G."/>
        </authorList>
    </citation>
    <scope>NUCLEOTIDE SEQUENCE</scope>
    <source>
        <strain evidence="8">32-07</strain>
    </source>
</reference>
<protein>
    <submittedName>
        <fullName evidence="8">Rieske 2Fe-2S domain-containing protein</fullName>
    </submittedName>
</protein>
<dbReference type="Proteomes" id="UP001049518">
    <property type="component" value="Chromosome"/>
</dbReference>
<evidence type="ECO:0000256" key="4">
    <source>
        <dbReference type="ARBA" id="ARBA00023002"/>
    </source>
</evidence>
<keyword evidence="2" id="KW-0001">2Fe-2S</keyword>
<keyword evidence="3" id="KW-0479">Metal-binding</keyword>
<gene>
    <name evidence="8" type="ORF">AGRA3207_001975</name>
</gene>
<evidence type="ECO:0000256" key="2">
    <source>
        <dbReference type="ARBA" id="ARBA00022714"/>
    </source>
</evidence>
<keyword evidence="9" id="KW-1185">Reference proteome</keyword>
<evidence type="ECO:0000256" key="1">
    <source>
        <dbReference type="ARBA" id="ARBA00008751"/>
    </source>
</evidence>
<dbReference type="PANTHER" id="PTHR43756:SF1">
    <property type="entry name" value="3-PHENYLPROPIONATE_CINNAMIC ACID DIOXYGENASE SUBUNIT ALPHA"/>
    <property type="match status" value="1"/>
</dbReference>
<dbReference type="PANTHER" id="PTHR43756">
    <property type="entry name" value="CHOLINE MONOOXYGENASE, CHLOROPLASTIC"/>
    <property type="match status" value="1"/>
</dbReference>
<comment type="similarity">
    <text evidence="1">Belongs to the bacterial ring-hydroxylating dioxygenase alpha subunit family.</text>
</comment>
<name>A0ABX8QQT8_9ACTN</name>
<dbReference type="RefSeq" id="WP_231334283.1">
    <property type="nucleotide sequence ID" value="NZ_CP059572.1"/>
</dbReference>
<dbReference type="EMBL" id="CP059572">
    <property type="protein sequence ID" value="QXJ21149.1"/>
    <property type="molecule type" value="Genomic_DNA"/>
</dbReference>
<organism evidence="8 9">
    <name type="scientific">Actinomadura graeca</name>
    <dbReference type="NCBI Taxonomy" id="2750812"/>
    <lineage>
        <taxon>Bacteria</taxon>
        <taxon>Bacillati</taxon>
        <taxon>Actinomycetota</taxon>
        <taxon>Actinomycetes</taxon>
        <taxon>Streptosporangiales</taxon>
        <taxon>Thermomonosporaceae</taxon>
        <taxon>Actinomadura</taxon>
    </lineage>
</organism>
<keyword evidence="6" id="KW-0411">Iron-sulfur</keyword>
<dbReference type="PROSITE" id="PS51296">
    <property type="entry name" value="RIESKE"/>
    <property type="match status" value="1"/>
</dbReference>
<sequence length="416" mass="47741">MPTDLDERPWPSEDNSRIPNWVYSDPDNYRRELDRIFYGPFWSFVGLACEIPEPGDYMRSVVGEKSVLVTRSADGEIGAVLNICSHRGLEVCRDKFGHGRELMCPYHQWTYDLRGDLIGVPFRRGVKGKGGYPRDFDPADHGLRRLRVETVNGAVFATFDENAPAMRDYLGEEIWARLTRVFDGRALEVLGYHRQRVRANWKLYPENMKDSYHASLLHVFLISFGLYRIDQKGELLQDPRTRAHNVVSSIRNDLDDVAGTEEMRSLKRDFQLNDMRPLASVKEYDDDVTIQIVTMFPAFTVQQQNNLLQCRNVVVKGPEEFELVWTFFGYAGDDADLRRRRVRMANLVGAAGLISIDDTEVFEFSRAGMSANPDRNCVVELGGRGIEPPVAGDMVSEGPIRGFYDLYRRIMYDRRS</sequence>
<proteinExistence type="inferred from homology"/>
<keyword evidence="5" id="KW-0408">Iron</keyword>
<keyword evidence="4" id="KW-0560">Oxidoreductase</keyword>
<evidence type="ECO:0000313" key="8">
    <source>
        <dbReference type="EMBL" id="QXJ21149.1"/>
    </source>
</evidence>
<dbReference type="PRINTS" id="PR00090">
    <property type="entry name" value="RNGDIOXGNASE"/>
</dbReference>
<evidence type="ECO:0000256" key="5">
    <source>
        <dbReference type="ARBA" id="ARBA00023004"/>
    </source>
</evidence>
<dbReference type="InterPro" id="IPR001663">
    <property type="entry name" value="Rng_hydr_dOase-A"/>
</dbReference>
<dbReference type="SUPFAM" id="SSF50022">
    <property type="entry name" value="ISP domain"/>
    <property type="match status" value="1"/>
</dbReference>
<dbReference type="InterPro" id="IPR017941">
    <property type="entry name" value="Rieske_2Fe-2S"/>
</dbReference>
<dbReference type="SUPFAM" id="SSF55961">
    <property type="entry name" value="Bet v1-like"/>
    <property type="match status" value="1"/>
</dbReference>
<dbReference type="Gene3D" id="2.102.10.10">
    <property type="entry name" value="Rieske [2Fe-2S] iron-sulphur domain"/>
    <property type="match status" value="1"/>
</dbReference>
<evidence type="ECO:0000313" key="9">
    <source>
        <dbReference type="Proteomes" id="UP001049518"/>
    </source>
</evidence>
<dbReference type="InterPro" id="IPR036922">
    <property type="entry name" value="Rieske_2Fe-2S_sf"/>
</dbReference>